<feature type="compositionally biased region" description="Low complexity" evidence="1">
    <location>
        <begin position="85"/>
        <end position="101"/>
    </location>
</feature>
<keyword evidence="3" id="KW-1185">Reference proteome</keyword>
<dbReference type="Proteomes" id="UP000326396">
    <property type="component" value="Linkage Group LG16"/>
</dbReference>
<feature type="compositionally biased region" description="Acidic residues" evidence="1">
    <location>
        <begin position="113"/>
        <end position="122"/>
    </location>
</feature>
<name>A0A5N6NX04_9ASTR</name>
<dbReference type="EMBL" id="SZYD01000008">
    <property type="protein sequence ID" value="KAD5507490.1"/>
    <property type="molecule type" value="Genomic_DNA"/>
</dbReference>
<dbReference type="PANTHER" id="PTHR45023">
    <property type="match status" value="1"/>
</dbReference>
<proteinExistence type="predicted"/>
<protein>
    <recommendedName>
        <fullName evidence="4">No apical meristem-associated C-terminal domain-containing protein</fullName>
    </recommendedName>
</protein>
<dbReference type="AlphaFoldDB" id="A0A5N6NX04"/>
<evidence type="ECO:0000313" key="3">
    <source>
        <dbReference type="Proteomes" id="UP000326396"/>
    </source>
</evidence>
<reference evidence="2 3" key="1">
    <citation type="submission" date="2019-05" db="EMBL/GenBank/DDBJ databases">
        <title>Mikania micrantha, genome provides insights into the molecular mechanism of rapid growth.</title>
        <authorList>
            <person name="Liu B."/>
        </authorList>
    </citation>
    <scope>NUCLEOTIDE SEQUENCE [LARGE SCALE GENOMIC DNA]</scope>
    <source>
        <strain evidence="2">NLD-2019</strain>
        <tissue evidence="2">Leaf</tissue>
    </source>
</reference>
<organism evidence="2 3">
    <name type="scientific">Mikania micrantha</name>
    <name type="common">bitter vine</name>
    <dbReference type="NCBI Taxonomy" id="192012"/>
    <lineage>
        <taxon>Eukaryota</taxon>
        <taxon>Viridiplantae</taxon>
        <taxon>Streptophyta</taxon>
        <taxon>Embryophyta</taxon>
        <taxon>Tracheophyta</taxon>
        <taxon>Spermatophyta</taxon>
        <taxon>Magnoliopsida</taxon>
        <taxon>eudicotyledons</taxon>
        <taxon>Gunneridae</taxon>
        <taxon>Pentapetalae</taxon>
        <taxon>asterids</taxon>
        <taxon>campanulids</taxon>
        <taxon>Asterales</taxon>
        <taxon>Asteraceae</taxon>
        <taxon>Asteroideae</taxon>
        <taxon>Heliantheae alliance</taxon>
        <taxon>Eupatorieae</taxon>
        <taxon>Mikania</taxon>
    </lineage>
</organism>
<accession>A0A5N6NX04</accession>
<feature type="region of interest" description="Disordered" evidence="1">
    <location>
        <begin position="82"/>
        <end position="137"/>
    </location>
</feature>
<sequence>MGRGEYRTNDMISSKWRDMNQKVKRFNGIYSQKWQTRRSGQNDAMIERESEDQYLEEFNAPFTLKRSWEILRKSPNWVRIPTVQTSASKRSKASSTDSPDTSDARVQINLNELGEEEDDDGIEGLTRTIGRDRTKTD</sequence>
<comment type="caution">
    <text evidence="2">The sequence shown here is derived from an EMBL/GenBank/DDBJ whole genome shotgun (WGS) entry which is preliminary data.</text>
</comment>
<gene>
    <name evidence="2" type="ORF">E3N88_15193</name>
</gene>
<evidence type="ECO:0000256" key="1">
    <source>
        <dbReference type="SAM" id="MobiDB-lite"/>
    </source>
</evidence>
<evidence type="ECO:0008006" key="4">
    <source>
        <dbReference type="Google" id="ProtNLM"/>
    </source>
</evidence>
<dbReference type="OrthoDB" id="1741237at2759"/>
<dbReference type="PANTHER" id="PTHR45023:SF14">
    <property type="entry name" value="GLUTATHIONE TRANSFERASE"/>
    <property type="match status" value="1"/>
</dbReference>
<evidence type="ECO:0000313" key="2">
    <source>
        <dbReference type="EMBL" id="KAD5507490.1"/>
    </source>
</evidence>